<keyword evidence="4" id="KW-1185">Reference proteome</keyword>
<reference evidence="3" key="1">
    <citation type="submission" date="2022-10" db="EMBL/GenBank/DDBJ databases">
        <authorList>
            <person name="Yu W.X."/>
        </authorList>
    </citation>
    <scope>NUCLEOTIDE SEQUENCE</scope>
    <source>
        <strain evidence="3">D04</strain>
    </source>
</reference>
<dbReference type="Pfam" id="PF16389">
    <property type="entry name" value="DUF4998"/>
    <property type="match status" value="1"/>
</dbReference>
<evidence type="ECO:0000256" key="1">
    <source>
        <dbReference type="SAM" id="SignalP"/>
    </source>
</evidence>
<dbReference type="InterPro" id="IPR000421">
    <property type="entry name" value="FA58C"/>
</dbReference>
<feature type="signal peptide" evidence="1">
    <location>
        <begin position="1"/>
        <end position="21"/>
    </location>
</feature>
<evidence type="ECO:0000313" key="4">
    <source>
        <dbReference type="Proteomes" id="UP001207408"/>
    </source>
</evidence>
<name>A0AAE3MD69_9BACT</name>
<dbReference type="Gene3D" id="2.60.120.260">
    <property type="entry name" value="Galactose-binding domain-like"/>
    <property type="match status" value="1"/>
</dbReference>
<keyword evidence="1" id="KW-0732">Signal</keyword>
<organism evidence="3 4">
    <name type="scientific">Plebeiibacterium marinum</name>
    <dbReference type="NCBI Taxonomy" id="2992111"/>
    <lineage>
        <taxon>Bacteria</taxon>
        <taxon>Pseudomonadati</taxon>
        <taxon>Bacteroidota</taxon>
        <taxon>Bacteroidia</taxon>
        <taxon>Marinilabiliales</taxon>
        <taxon>Marinilabiliaceae</taxon>
        <taxon>Plebeiibacterium</taxon>
    </lineage>
</organism>
<dbReference type="Proteomes" id="UP001207408">
    <property type="component" value="Unassembled WGS sequence"/>
</dbReference>
<accession>A0AAE3MD69</accession>
<proteinExistence type="predicted"/>
<feature type="domain" description="F5/8 type C" evidence="2">
    <location>
        <begin position="363"/>
        <end position="519"/>
    </location>
</feature>
<dbReference type="EMBL" id="JAPDPI010000012">
    <property type="protein sequence ID" value="MCW3805534.1"/>
    <property type="molecule type" value="Genomic_DNA"/>
</dbReference>
<dbReference type="SUPFAM" id="SSF49785">
    <property type="entry name" value="Galactose-binding domain-like"/>
    <property type="match status" value="1"/>
</dbReference>
<sequence>MMRKNLLYIILPALFVGLFSACESLEDTYSDYTGDGPIRYLSKAYYLEGTPGWEEVVLNWENKIDAARDAILVKWQDDNTSRDTIIDKDATSCVIAGLENYEYSFSVSAISYDEDLEVTASSLASTVYARPFTFDHEELSTFTRVVIKQFKVGNDNLLLFFDSWKDNLVAVEIGYYKTNETTETRIQLTKESLGTEYWPDGEKYLLIPGIDLTQSVNVYRTGSIESLDDPEFSIEFPVVNLNLDVLAFNSDFATQVQNYLNVTELDAGTIEDVEVLELDQDLTSLEDLLYFPNLKTVYLGKNRYMTATYASDYSAQSTLSDKERSLAVLNVAHDKLQLDVHQYNAHYLASYEAPDWFVKEGNPTVPSVDLIESTSSWSYSVTPADQPGYDSYLSNLFDGQSATAWTPLMGSELLVHQIEIDLPEEVDVRGFKVVQSALVTSSLVPNYIQIEIAAEGGQYQQAAFTEDIPLGDSNGETTIIYLNKDKETQKVRRIRLYLTDKDYYGSSYGTALADFMLIK</sequence>
<feature type="chain" id="PRO_5041973750" evidence="1">
    <location>
        <begin position="22"/>
        <end position="519"/>
    </location>
</feature>
<dbReference type="PROSITE" id="PS51257">
    <property type="entry name" value="PROKAR_LIPOPROTEIN"/>
    <property type="match status" value="1"/>
</dbReference>
<evidence type="ECO:0000259" key="2">
    <source>
        <dbReference type="PROSITE" id="PS50022"/>
    </source>
</evidence>
<comment type="caution">
    <text evidence="3">The sequence shown here is derived from an EMBL/GenBank/DDBJ whole genome shotgun (WGS) entry which is preliminary data.</text>
</comment>
<dbReference type="PROSITE" id="PS50022">
    <property type="entry name" value="FA58C_3"/>
    <property type="match status" value="1"/>
</dbReference>
<dbReference type="RefSeq" id="WP_301198905.1">
    <property type="nucleotide sequence ID" value="NZ_JAPDPI010000012.1"/>
</dbReference>
<evidence type="ECO:0000313" key="3">
    <source>
        <dbReference type="EMBL" id="MCW3805534.1"/>
    </source>
</evidence>
<dbReference type="AlphaFoldDB" id="A0AAE3MD69"/>
<gene>
    <name evidence="3" type="ORF">OM074_07825</name>
</gene>
<protein>
    <submittedName>
        <fullName evidence="3">DUF4998 domain-containing protein</fullName>
    </submittedName>
</protein>
<dbReference type="InterPro" id="IPR008979">
    <property type="entry name" value="Galactose-bd-like_sf"/>
</dbReference>